<evidence type="ECO:0000313" key="2">
    <source>
        <dbReference type="Proteomes" id="UP000789901"/>
    </source>
</evidence>
<evidence type="ECO:0000313" key="1">
    <source>
        <dbReference type="EMBL" id="CAG8500377.1"/>
    </source>
</evidence>
<organism evidence="1 2">
    <name type="scientific">Gigaspora margarita</name>
    <dbReference type="NCBI Taxonomy" id="4874"/>
    <lineage>
        <taxon>Eukaryota</taxon>
        <taxon>Fungi</taxon>
        <taxon>Fungi incertae sedis</taxon>
        <taxon>Mucoromycota</taxon>
        <taxon>Glomeromycotina</taxon>
        <taxon>Glomeromycetes</taxon>
        <taxon>Diversisporales</taxon>
        <taxon>Gigasporaceae</taxon>
        <taxon>Gigaspora</taxon>
    </lineage>
</organism>
<reference evidence="1 2" key="1">
    <citation type="submission" date="2021-06" db="EMBL/GenBank/DDBJ databases">
        <authorList>
            <person name="Kallberg Y."/>
            <person name="Tangrot J."/>
            <person name="Rosling A."/>
        </authorList>
    </citation>
    <scope>NUCLEOTIDE SEQUENCE [LARGE SCALE GENOMIC DNA]</scope>
    <source>
        <strain evidence="1 2">120-4 pot B 10/14</strain>
    </source>
</reference>
<protein>
    <submittedName>
        <fullName evidence="1">42842_t:CDS:1</fullName>
    </submittedName>
</protein>
<name>A0ABM8W1F8_GIGMA</name>
<gene>
    <name evidence="1" type="ORF">GMARGA_LOCUS2170</name>
</gene>
<dbReference type="EMBL" id="CAJVQB010000652">
    <property type="protein sequence ID" value="CAG8500377.1"/>
    <property type="molecule type" value="Genomic_DNA"/>
</dbReference>
<sequence length="175" mass="20980">MNDIEVTVEEKLEEDWKSKFYERIKVPSVRQSDPPFPPNGSIDPVEWLNYRQNLSNYIDTIKLKPIFGDLTYIDNLVSKYPYNEDKFIIKQFKASLGITTNDDESEKEKKTKTKQRYRGSSYAKNLLIVIRMLKKHELMNQREEFFLRTKFPISTLQEKDITPIIEKFIEVWWVF</sequence>
<accession>A0ABM8W1F8</accession>
<dbReference type="Proteomes" id="UP000789901">
    <property type="component" value="Unassembled WGS sequence"/>
</dbReference>
<proteinExistence type="predicted"/>
<comment type="caution">
    <text evidence="1">The sequence shown here is derived from an EMBL/GenBank/DDBJ whole genome shotgun (WGS) entry which is preliminary data.</text>
</comment>
<keyword evidence="2" id="KW-1185">Reference proteome</keyword>